<comment type="similarity">
    <text evidence="2 13">Belongs to the type III secretion exporter family.</text>
</comment>
<evidence type="ECO:0000256" key="7">
    <source>
        <dbReference type="ARBA" id="ARBA00022795"/>
    </source>
</evidence>
<evidence type="ECO:0000256" key="1">
    <source>
        <dbReference type="ARBA" id="ARBA00004651"/>
    </source>
</evidence>
<keyword evidence="6 13" id="KW-0812">Transmembrane</keyword>
<comment type="function">
    <text evidence="12 13">Required for formation of the rod structure in the basal body of the flagellar apparatus. Together with FliI and FliH, may constitute the export apparatus of flagellin.</text>
</comment>
<keyword evidence="7 13" id="KW-1005">Bacterial flagellum biogenesis</keyword>
<gene>
    <name evidence="13" type="primary">flhB</name>
    <name evidence="15" type="ORF">EA58_14095</name>
</gene>
<evidence type="ECO:0000256" key="8">
    <source>
        <dbReference type="ARBA" id="ARBA00022927"/>
    </source>
</evidence>
<protein>
    <recommendedName>
        <fullName evidence="3 13">Flagellar biosynthetic protein FlhB</fullName>
    </recommendedName>
</protein>
<name>A0A066RT65_9GAMM</name>
<dbReference type="GO" id="GO:0009306">
    <property type="term" value="P:protein secretion"/>
    <property type="evidence" value="ECO:0007669"/>
    <property type="project" value="InterPro"/>
</dbReference>
<keyword evidence="9 13" id="KW-1133">Transmembrane helix</keyword>
<dbReference type="InterPro" id="IPR006135">
    <property type="entry name" value="T3SS_substrate_exporter"/>
</dbReference>
<dbReference type="AlphaFoldDB" id="A0A066RT65"/>
<evidence type="ECO:0000313" key="16">
    <source>
        <dbReference type="Proteomes" id="UP000027192"/>
    </source>
</evidence>
<reference evidence="15 16" key="1">
    <citation type="submission" date="2014-04" db="EMBL/GenBank/DDBJ databases">
        <title>Draft genome sequence of Photobacterium halotolerans S2753: a solonamide, ngercheumicin and holomycin producer.</title>
        <authorList>
            <person name="Machado H.R."/>
            <person name="Gram L."/>
        </authorList>
    </citation>
    <scope>NUCLEOTIDE SEQUENCE [LARGE SCALE GENOMIC DNA]</scope>
    <source>
        <strain evidence="15 16">S2753</strain>
    </source>
</reference>
<dbReference type="Pfam" id="PF01312">
    <property type="entry name" value="Bac_export_2"/>
    <property type="match status" value="1"/>
</dbReference>
<evidence type="ECO:0000256" key="14">
    <source>
        <dbReference type="SAM" id="MobiDB-lite"/>
    </source>
</evidence>
<evidence type="ECO:0000313" key="15">
    <source>
        <dbReference type="EMBL" id="KDM90887.1"/>
    </source>
</evidence>
<feature type="transmembrane region" description="Helical" evidence="13">
    <location>
        <begin position="92"/>
        <end position="118"/>
    </location>
</feature>
<dbReference type="Gene3D" id="3.40.1690.10">
    <property type="entry name" value="secretion proteins EscU"/>
    <property type="match status" value="1"/>
</dbReference>
<sequence>MSGEKTEKPTQKKLRDAREKGQITRSKELSTTAVLLFSFTSMIIFGGKMFHTLQMSVSRSLNIESVHTISGKEIFNFAFEIMSEILFNALPFFLSVLIVAVASTLALGGFIFSSKNLVPKFKNINPMSGIKKMFSMHQLVELVKSILKAVIILVPAYYLIQDKFYHYLSVRLLFNFQSFINQMSSDIIGYGLLFSSFLILLVMIDVPFQIYNHTKQLKMSKQEIKDEFKNTEGNPEIKGKRRRIQYEMAAKAKNSRVIDADIIITNPTHYAVGVKFDPATMSTPTIVALGADYYALSMREKAKALNIPIVPIPPLARVLYKTCHVGSEIPVALYAPMVTVLSSIYRLDDRLSFKVTEQFIENLGIDETKFN</sequence>
<feature type="region of interest" description="Disordered" evidence="14">
    <location>
        <begin position="1"/>
        <end position="23"/>
    </location>
</feature>
<dbReference type="OrthoDB" id="9807950at2"/>
<dbReference type="EMBL" id="JMIB01000027">
    <property type="protein sequence ID" value="KDM90887.1"/>
    <property type="molecule type" value="Genomic_DNA"/>
</dbReference>
<keyword evidence="10 13" id="KW-0472">Membrane</keyword>
<organism evidence="15 16">
    <name type="scientific">Photobacterium galatheae</name>
    <dbReference type="NCBI Taxonomy" id="1654360"/>
    <lineage>
        <taxon>Bacteria</taxon>
        <taxon>Pseudomonadati</taxon>
        <taxon>Pseudomonadota</taxon>
        <taxon>Gammaproteobacteria</taxon>
        <taxon>Vibrionales</taxon>
        <taxon>Vibrionaceae</taxon>
        <taxon>Photobacterium</taxon>
    </lineage>
</organism>
<dbReference type="Proteomes" id="UP000027192">
    <property type="component" value="Unassembled WGS sequence"/>
</dbReference>
<evidence type="ECO:0000256" key="10">
    <source>
        <dbReference type="ARBA" id="ARBA00023136"/>
    </source>
</evidence>
<dbReference type="NCBIfam" id="TIGR00328">
    <property type="entry name" value="flhB"/>
    <property type="match status" value="1"/>
</dbReference>
<dbReference type="PRINTS" id="PR00950">
    <property type="entry name" value="TYPE3IMSPROT"/>
</dbReference>
<dbReference type="PANTHER" id="PTHR30531:SF12">
    <property type="entry name" value="FLAGELLAR BIOSYNTHETIC PROTEIN FLHB"/>
    <property type="match status" value="1"/>
</dbReference>
<dbReference type="GO" id="GO:0005886">
    <property type="term" value="C:plasma membrane"/>
    <property type="evidence" value="ECO:0007669"/>
    <property type="project" value="UniProtKB-SubCell"/>
</dbReference>
<evidence type="ECO:0000256" key="11">
    <source>
        <dbReference type="ARBA" id="ARBA00023225"/>
    </source>
</evidence>
<dbReference type="RefSeq" id="WP_051642096.1">
    <property type="nucleotide sequence ID" value="NZ_JAGSGC010000004.1"/>
</dbReference>
<proteinExistence type="inferred from homology"/>
<evidence type="ECO:0000256" key="2">
    <source>
        <dbReference type="ARBA" id="ARBA00010690"/>
    </source>
</evidence>
<feature type="transmembrane region" description="Helical" evidence="13">
    <location>
        <begin position="139"/>
        <end position="160"/>
    </location>
</feature>
<dbReference type="InterPro" id="IPR029025">
    <property type="entry name" value="T3SS_substrate_exporter_C"/>
</dbReference>
<feature type="transmembrane region" description="Helical" evidence="13">
    <location>
        <begin position="187"/>
        <end position="211"/>
    </location>
</feature>
<keyword evidence="8 13" id="KW-0653">Protein transport</keyword>
<accession>A0A066RT65</accession>
<evidence type="ECO:0000256" key="6">
    <source>
        <dbReference type="ARBA" id="ARBA00022692"/>
    </source>
</evidence>
<evidence type="ECO:0000256" key="9">
    <source>
        <dbReference type="ARBA" id="ARBA00022989"/>
    </source>
</evidence>
<comment type="subcellular location">
    <subcellularLocation>
        <location evidence="1">Cell membrane</location>
        <topology evidence="1">Multi-pass membrane protein</topology>
    </subcellularLocation>
</comment>
<dbReference type="PANTHER" id="PTHR30531">
    <property type="entry name" value="FLAGELLAR BIOSYNTHETIC PROTEIN FLHB"/>
    <property type="match status" value="1"/>
</dbReference>
<keyword evidence="11 13" id="KW-1006">Bacterial flagellum protein export</keyword>
<comment type="caution">
    <text evidence="15">The sequence shown here is derived from an EMBL/GenBank/DDBJ whole genome shotgun (WGS) entry which is preliminary data.</text>
</comment>
<dbReference type="InterPro" id="IPR006136">
    <property type="entry name" value="FlhB"/>
</dbReference>
<keyword evidence="16" id="KW-1185">Reference proteome</keyword>
<dbReference type="SUPFAM" id="SSF160544">
    <property type="entry name" value="EscU C-terminal domain-like"/>
    <property type="match status" value="1"/>
</dbReference>
<evidence type="ECO:0000256" key="13">
    <source>
        <dbReference type="RuleBase" id="RU364091"/>
    </source>
</evidence>
<dbReference type="STRING" id="1654360.EA58_14095"/>
<feature type="transmembrane region" description="Helical" evidence="13">
    <location>
        <begin position="29"/>
        <end position="50"/>
    </location>
</feature>
<dbReference type="Gene3D" id="6.10.250.2080">
    <property type="match status" value="1"/>
</dbReference>
<evidence type="ECO:0000256" key="12">
    <source>
        <dbReference type="ARBA" id="ARBA00025078"/>
    </source>
</evidence>
<evidence type="ECO:0000256" key="3">
    <source>
        <dbReference type="ARBA" id="ARBA00021622"/>
    </source>
</evidence>
<keyword evidence="5 13" id="KW-1003">Cell membrane</keyword>
<keyword evidence="4 13" id="KW-0813">Transport</keyword>
<evidence type="ECO:0000256" key="4">
    <source>
        <dbReference type="ARBA" id="ARBA00022448"/>
    </source>
</evidence>
<evidence type="ECO:0000256" key="5">
    <source>
        <dbReference type="ARBA" id="ARBA00022475"/>
    </source>
</evidence>
<dbReference type="GO" id="GO:0044780">
    <property type="term" value="P:bacterial-type flagellum assembly"/>
    <property type="evidence" value="ECO:0007669"/>
    <property type="project" value="InterPro"/>
</dbReference>